<evidence type="ECO:0000313" key="3">
    <source>
        <dbReference type="Proteomes" id="UP000271889"/>
    </source>
</evidence>
<dbReference type="OrthoDB" id="10259843at2759"/>
<keyword evidence="3" id="KW-1185">Reference proteome</keyword>
<dbReference type="Proteomes" id="UP000271889">
    <property type="component" value="Unassembled WGS sequence"/>
</dbReference>
<feature type="compositionally biased region" description="Basic and acidic residues" evidence="1">
    <location>
        <begin position="11"/>
        <end position="42"/>
    </location>
</feature>
<gene>
    <name evidence="2" type="ORF">CGOC_LOCUS4864</name>
</gene>
<evidence type="ECO:0000313" key="2">
    <source>
        <dbReference type="EMBL" id="VDK60002.1"/>
    </source>
</evidence>
<name>A0A3P6RA83_CYLGO</name>
<accession>A0A3P6RA83</accession>
<dbReference type="EMBL" id="UYRV01013986">
    <property type="protein sequence ID" value="VDK60002.1"/>
    <property type="molecule type" value="Genomic_DNA"/>
</dbReference>
<sequence>MASHYPCKNSILERERKRAERKLMKKEEKKKKEAEKTPEQIRIEHEMAYQAREAKRARRGKMTRLRAVVETSAKKKVGMAKKRSMKLSDIPAIEVEFTLNFFLFP</sequence>
<proteinExistence type="predicted"/>
<reference evidence="2 3" key="1">
    <citation type="submission" date="2018-11" db="EMBL/GenBank/DDBJ databases">
        <authorList>
            <consortium name="Pathogen Informatics"/>
        </authorList>
    </citation>
    <scope>NUCLEOTIDE SEQUENCE [LARGE SCALE GENOMIC DNA]</scope>
</reference>
<evidence type="ECO:0000256" key="1">
    <source>
        <dbReference type="SAM" id="MobiDB-lite"/>
    </source>
</evidence>
<dbReference type="AlphaFoldDB" id="A0A3P6RA83"/>
<organism evidence="2 3">
    <name type="scientific">Cylicostephanus goldi</name>
    <name type="common">Nematode worm</name>
    <dbReference type="NCBI Taxonomy" id="71465"/>
    <lineage>
        <taxon>Eukaryota</taxon>
        <taxon>Metazoa</taxon>
        <taxon>Ecdysozoa</taxon>
        <taxon>Nematoda</taxon>
        <taxon>Chromadorea</taxon>
        <taxon>Rhabditida</taxon>
        <taxon>Rhabditina</taxon>
        <taxon>Rhabditomorpha</taxon>
        <taxon>Strongyloidea</taxon>
        <taxon>Strongylidae</taxon>
        <taxon>Cylicostephanus</taxon>
    </lineage>
</organism>
<protein>
    <submittedName>
        <fullName evidence="2">Uncharacterized protein</fullName>
    </submittedName>
</protein>
<feature type="region of interest" description="Disordered" evidence="1">
    <location>
        <begin position="1"/>
        <end position="42"/>
    </location>
</feature>